<keyword evidence="2" id="KW-0812">Transmembrane</keyword>
<feature type="compositionally biased region" description="Basic and acidic residues" evidence="1">
    <location>
        <begin position="1"/>
        <end position="11"/>
    </location>
</feature>
<dbReference type="InParanoid" id="B9SX65"/>
<organism evidence="3 4">
    <name type="scientific">Ricinus communis</name>
    <name type="common">Castor bean</name>
    <dbReference type="NCBI Taxonomy" id="3988"/>
    <lineage>
        <taxon>Eukaryota</taxon>
        <taxon>Viridiplantae</taxon>
        <taxon>Streptophyta</taxon>
        <taxon>Embryophyta</taxon>
        <taxon>Tracheophyta</taxon>
        <taxon>Spermatophyta</taxon>
        <taxon>Magnoliopsida</taxon>
        <taxon>eudicotyledons</taxon>
        <taxon>Gunneridae</taxon>
        <taxon>Pentapetalae</taxon>
        <taxon>rosids</taxon>
        <taxon>fabids</taxon>
        <taxon>Malpighiales</taxon>
        <taxon>Euphorbiaceae</taxon>
        <taxon>Acalyphoideae</taxon>
        <taxon>Acalypheae</taxon>
        <taxon>Ricinus</taxon>
    </lineage>
</organism>
<feature type="transmembrane region" description="Helical" evidence="2">
    <location>
        <begin position="69"/>
        <end position="92"/>
    </location>
</feature>
<keyword evidence="2" id="KW-0472">Membrane</keyword>
<evidence type="ECO:0000313" key="3">
    <source>
        <dbReference type="EMBL" id="EEF31814.1"/>
    </source>
</evidence>
<accession>B9SX65</accession>
<evidence type="ECO:0000256" key="1">
    <source>
        <dbReference type="SAM" id="MobiDB-lite"/>
    </source>
</evidence>
<sequence length="94" mass="10405">MRDKWEKKQLDHSSPPQTTAGIIHDDDGVMKFIMFGCVAIGVVVKLLPYEYREGINPVPTVIFKEIPTTTFHTCYSLVFAAVAMAILVNAGCSM</sequence>
<evidence type="ECO:0000313" key="4">
    <source>
        <dbReference type="Proteomes" id="UP000008311"/>
    </source>
</evidence>
<dbReference type="Proteomes" id="UP000008311">
    <property type="component" value="Unassembled WGS sequence"/>
</dbReference>
<evidence type="ECO:0000256" key="2">
    <source>
        <dbReference type="SAM" id="Phobius"/>
    </source>
</evidence>
<proteinExistence type="predicted"/>
<reference evidence="4" key="1">
    <citation type="journal article" date="2010" name="Nat. Biotechnol.">
        <title>Draft genome sequence of the oilseed species Ricinus communis.</title>
        <authorList>
            <person name="Chan A.P."/>
            <person name="Crabtree J."/>
            <person name="Zhao Q."/>
            <person name="Lorenzi H."/>
            <person name="Orvis J."/>
            <person name="Puiu D."/>
            <person name="Melake-Berhan A."/>
            <person name="Jones K.M."/>
            <person name="Redman J."/>
            <person name="Chen G."/>
            <person name="Cahoon E.B."/>
            <person name="Gedil M."/>
            <person name="Stanke M."/>
            <person name="Haas B.J."/>
            <person name="Wortman J.R."/>
            <person name="Fraser-Liggett C.M."/>
            <person name="Ravel J."/>
            <person name="Rabinowicz P.D."/>
        </authorList>
    </citation>
    <scope>NUCLEOTIDE SEQUENCE [LARGE SCALE GENOMIC DNA]</scope>
    <source>
        <strain evidence="4">cv. Hale</strain>
    </source>
</reference>
<feature type="region of interest" description="Disordered" evidence="1">
    <location>
        <begin position="1"/>
        <end position="21"/>
    </location>
</feature>
<keyword evidence="4" id="KW-1185">Reference proteome</keyword>
<protein>
    <submittedName>
        <fullName evidence="3">Uncharacterized protein</fullName>
    </submittedName>
</protein>
<feature type="transmembrane region" description="Helical" evidence="2">
    <location>
        <begin position="32"/>
        <end position="49"/>
    </location>
</feature>
<keyword evidence="2" id="KW-1133">Transmembrane helix</keyword>
<dbReference type="AlphaFoldDB" id="B9SX65"/>
<dbReference type="EMBL" id="EQ974217">
    <property type="protein sequence ID" value="EEF31814.1"/>
    <property type="molecule type" value="Genomic_DNA"/>
</dbReference>
<name>B9SX65_RICCO</name>
<gene>
    <name evidence="3" type="ORF">RCOM_0548000</name>
</gene>